<evidence type="ECO:0000313" key="3">
    <source>
        <dbReference type="Proteomes" id="UP000010411"/>
    </source>
</evidence>
<feature type="region of interest" description="Disordered" evidence="1">
    <location>
        <begin position="1"/>
        <end position="41"/>
    </location>
</feature>
<feature type="compositionally biased region" description="Basic and acidic residues" evidence="1">
    <location>
        <begin position="1"/>
        <end position="20"/>
    </location>
</feature>
<evidence type="ECO:0000313" key="2">
    <source>
        <dbReference type="EMBL" id="EKX68641.1"/>
    </source>
</evidence>
<name>L1L6F3_9ACTN</name>
<keyword evidence="3" id="KW-1185">Reference proteome</keyword>
<evidence type="ECO:0000256" key="1">
    <source>
        <dbReference type="SAM" id="MobiDB-lite"/>
    </source>
</evidence>
<sequence length="41" mass="4693">MRRSGNRRELTGKHRERPESRPAVPGIRQQEGGRNVQEAVP</sequence>
<gene>
    <name evidence="2" type="ORF">STRIP9103_05642</name>
</gene>
<protein>
    <submittedName>
        <fullName evidence="2">Uncharacterized protein</fullName>
    </submittedName>
</protein>
<dbReference type="AlphaFoldDB" id="L1L6F3"/>
<organism evidence="2 3">
    <name type="scientific">Streptomyces ipomoeae 91-03</name>
    <dbReference type="NCBI Taxonomy" id="698759"/>
    <lineage>
        <taxon>Bacteria</taxon>
        <taxon>Bacillati</taxon>
        <taxon>Actinomycetota</taxon>
        <taxon>Actinomycetes</taxon>
        <taxon>Kitasatosporales</taxon>
        <taxon>Streptomycetaceae</taxon>
        <taxon>Streptomyces</taxon>
    </lineage>
</organism>
<reference evidence="2 3" key="1">
    <citation type="submission" date="2012-11" db="EMBL/GenBank/DDBJ databases">
        <authorList>
            <person name="Huguet-Tapia J.C."/>
            <person name="Durkin A.S."/>
            <person name="Pettis G.S."/>
            <person name="Badger J.H."/>
        </authorList>
    </citation>
    <scope>NUCLEOTIDE SEQUENCE [LARGE SCALE GENOMIC DNA]</scope>
    <source>
        <strain evidence="2 3">91-03</strain>
    </source>
</reference>
<comment type="caution">
    <text evidence="2">The sequence shown here is derived from an EMBL/GenBank/DDBJ whole genome shotgun (WGS) entry which is preliminary data.</text>
</comment>
<proteinExistence type="predicted"/>
<dbReference type="EMBL" id="AEJC01000061">
    <property type="protein sequence ID" value="EKX68641.1"/>
    <property type="molecule type" value="Genomic_DNA"/>
</dbReference>
<dbReference type="Proteomes" id="UP000010411">
    <property type="component" value="Unassembled WGS sequence"/>
</dbReference>
<accession>L1L6F3</accession>